<proteinExistence type="predicted"/>
<dbReference type="GO" id="GO:0005520">
    <property type="term" value="F:insulin-like growth factor binding"/>
    <property type="evidence" value="ECO:0007669"/>
    <property type="project" value="InterPro"/>
</dbReference>
<dbReference type="InterPro" id="IPR007110">
    <property type="entry name" value="Ig-like_dom"/>
</dbReference>
<dbReference type="AlphaFoldDB" id="A0A914B5C3"/>
<dbReference type="SMART" id="SM00409">
    <property type="entry name" value="IG"/>
    <property type="match status" value="1"/>
</dbReference>
<dbReference type="OrthoDB" id="5985519at2759"/>
<feature type="domain" description="Ig-like" evidence="7">
    <location>
        <begin position="147"/>
        <end position="241"/>
    </location>
</feature>
<organism evidence="9 10">
    <name type="scientific">Patiria miniata</name>
    <name type="common">Bat star</name>
    <name type="synonym">Asterina miniata</name>
    <dbReference type="NCBI Taxonomy" id="46514"/>
    <lineage>
        <taxon>Eukaryota</taxon>
        <taxon>Metazoa</taxon>
        <taxon>Echinodermata</taxon>
        <taxon>Eleutherozoa</taxon>
        <taxon>Asterozoa</taxon>
        <taxon>Asteroidea</taxon>
        <taxon>Valvatacea</taxon>
        <taxon>Valvatida</taxon>
        <taxon>Asterinidae</taxon>
        <taxon>Patiria</taxon>
    </lineage>
</organism>
<dbReference type="InterPro" id="IPR003598">
    <property type="entry name" value="Ig_sub2"/>
</dbReference>
<dbReference type="SMART" id="SM00408">
    <property type="entry name" value="IGc2"/>
    <property type="match status" value="1"/>
</dbReference>
<evidence type="ECO:0000256" key="2">
    <source>
        <dbReference type="ARBA" id="ARBA00022525"/>
    </source>
</evidence>
<dbReference type="PROSITE" id="PS50835">
    <property type="entry name" value="IG_LIKE"/>
    <property type="match status" value="1"/>
</dbReference>
<protein>
    <recommendedName>
        <fullName evidence="11">IGFBP-related protein 1</fullName>
    </recommendedName>
</protein>
<dbReference type="RefSeq" id="XP_038070681.1">
    <property type="nucleotide sequence ID" value="XM_038214753.1"/>
</dbReference>
<dbReference type="SUPFAM" id="SSF48726">
    <property type="entry name" value="Immunoglobulin"/>
    <property type="match status" value="1"/>
</dbReference>
<keyword evidence="2" id="KW-0964">Secreted</keyword>
<dbReference type="InterPro" id="IPR036179">
    <property type="entry name" value="Ig-like_dom_sf"/>
</dbReference>
<dbReference type="Pfam" id="PF00219">
    <property type="entry name" value="IGFBP"/>
    <property type="match status" value="1"/>
</dbReference>
<feature type="domain" description="IGFBP N-terminal" evidence="8">
    <location>
        <begin position="23"/>
        <end position="100"/>
    </location>
</feature>
<reference evidence="9" key="1">
    <citation type="submission" date="2022-11" db="UniProtKB">
        <authorList>
            <consortium name="EnsemblMetazoa"/>
        </authorList>
    </citation>
    <scope>IDENTIFICATION</scope>
</reference>
<dbReference type="PANTHER" id="PTHR14186:SF19">
    <property type="entry name" value="INSULIN-LIKE GROWTH FACTOR-BINDING PROTEIN 7"/>
    <property type="match status" value="1"/>
</dbReference>
<name>A0A914B5C3_PATMI</name>
<dbReference type="InterPro" id="IPR009030">
    <property type="entry name" value="Growth_fac_rcpt_cys_sf"/>
</dbReference>
<dbReference type="InterPro" id="IPR000867">
    <property type="entry name" value="IGFBP-like"/>
</dbReference>
<evidence type="ECO:0000256" key="6">
    <source>
        <dbReference type="SAM" id="SignalP"/>
    </source>
</evidence>
<dbReference type="FunFam" id="2.60.40.10:FF:000032">
    <property type="entry name" value="palladin isoform X1"/>
    <property type="match status" value="1"/>
</dbReference>
<dbReference type="Proteomes" id="UP000887568">
    <property type="component" value="Unplaced"/>
</dbReference>
<dbReference type="GeneID" id="119739721"/>
<keyword evidence="10" id="KW-1185">Reference proteome</keyword>
<dbReference type="SUPFAM" id="SSF57184">
    <property type="entry name" value="Growth factor receptor domain"/>
    <property type="match status" value="1"/>
</dbReference>
<evidence type="ECO:0000256" key="1">
    <source>
        <dbReference type="ARBA" id="ARBA00004613"/>
    </source>
</evidence>
<evidence type="ECO:0000313" key="9">
    <source>
        <dbReference type="EnsemblMetazoa" id="XP_038070681.1"/>
    </source>
</evidence>
<evidence type="ECO:0000256" key="5">
    <source>
        <dbReference type="ARBA" id="ARBA00023319"/>
    </source>
</evidence>
<dbReference type="GO" id="GO:0009966">
    <property type="term" value="P:regulation of signal transduction"/>
    <property type="evidence" value="ECO:0007669"/>
    <property type="project" value="TreeGrafter"/>
</dbReference>
<dbReference type="Gene3D" id="3.30.60.30">
    <property type="match status" value="1"/>
</dbReference>
<evidence type="ECO:0000256" key="4">
    <source>
        <dbReference type="ARBA" id="ARBA00023157"/>
    </source>
</evidence>
<feature type="chain" id="PRO_5037846887" description="IGFBP-related protein 1" evidence="6">
    <location>
        <begin position="18"/>
        <end position="262"/>
    </location>
</feature>
<evidence type="ECO:0000259" key="8">
    <source>
        <dbReference type="PROSITE" id="PS51323"/>
    </source>
</evidence>
<dbReference type="PANTHER" id="PTHR14186">
    <property type="entry name" value="INSULIN-LIKE GROWTH FACTOR BINDING PROTEIN-RELATED"/>
    <property type="match status" value="1"/>
</dbReference>
<dbReference type="Pfam" id="PF07648">
    <property type="entry name" value="Kazal_2"/>
    <property type="match status" value="1"/>
</dbReference>
<dbReference type="GO" id="GO:0005615">
    <property type="term" value="C:extracellular space"/>
    <property type="evidence" value="ECO:0007669"/>
    <property type="project" value="TreeGrafter"/>
</dbReference>
<keyword evidence="4" id="KW-1015">Disulfide bond</keyword>
<dbReference type="PROSITE" id="PS51323">
    <property type="entry name" value="IGFBP_N_2"/>
    <property type="match status" value="1"/>
</dbReference>
<dbReference type="InterPro" id="IPR003599">
    <property type="entry name" value="Ig_sub"/>
</dbReference>
<keyword evidence="5" id="KW-0393">Immunoglobulin domain</keyword>
<dbReference type="SMART" id="SM00121">
    <property type="entry name" value="IB"/>
    <property type="match status" value="1"/>
</dbReference>
<dbReference type="OMA" id="CERTACE"/>
<evidence type="ECO:0000313" key="10">
    <source>
        <dbReference type="Proteomes" id="UP000887568"/>
    </source>
</evidence>
<dbReference type="InterPro" id="IPR011390">
    <property type="entry name" value="IGFBP_rP_mac25"/>
</dbReference>
<sequence>MFFLHAFVLALVGLSLAQNTDDNSRECGPCDESACPSDLSCRAEAVLDRCSCCTVCAKVLGERCGGQEYVDGRCAEDYICAGKSVYEVVKDGKIGQCVCKKLERVCGTDGVVYDNKCELEMSSYERVQKGQPAIEVDDTDKLCVTVPMISVPPKDSTLQLDSQSELSCEAYGRPIPDIIWTKDGEELPGNHINIATRKRNGPTKFGMTSWVLINVSPDDGGSYTCTAVNSQGKADSTADILIAQREITQEGDGDTNQVPIEL</sequence>
<dbReference type="Pfam" id="PF07679">
    <property type="entry name" value="I-set"/>
    <property type="match status" value="1"/>
</dbReference>
<keyword evidence="3 6" id="KW-0732">Signal</keyword>
<feature type="signal peptide" evidence="6">
    <location>
        <begin position="1"/>
        <end position="17"/>
    </location>
</feature>
<dbReference type="GO" id="GO:0001558">
    <property type="term" value="P:regulation of cell growth"/>
    <property type="evidence" value="ECO:0007669"/>
    <property type="project" value="InterPro"/>
</dbReference>
<dbReference type="Gene3D" id="2.60.40.10">
    <property type="entry name" value="Immunoglobulins"/>
    <property type="match status" value="1"/>
</dbReference>
<evidence type="ECO:0000259" key="7">
    <source>
        <dbReference type="PROSITE" id="PS50835"/>
    </source>
</evidence>
<dbReference type="Gene3D" id="4.10.40.20">
    <property type="match status" value="1"/>
</dbReference>
<dbReference type="InterPro" id="IPR013783">
    <property type="entry name" value="Ig-like_fold"/>
</dbReference>
<comment type="subcellular location">
    <subcellularLocation>
        <location evidence="1">Secreted</location>
    </subcellularLocation>
</comment>
<dbReference type="EnsemblMetazoa" id="XM_038214753.1">
    <property type="protein sequence ID" value="XP_038070681.1"/>
    <property type="gene ID" value="LOC119739721"/>
</dbReference>
<evidence type="ECO:0000256" key="3">
    <source>
        <dbReference type="ARBA" id="ARBA00022729"/>
    </source>
</evidence>
<dbReference type="InterPro" id="IPR002350">
    <property type="entry name" value="Kazal_dom"/>
</dbReference>
<evidence type="ECO:0008006" key="11">
    <source>
        <dbReference type="Google" id="ProtNLM"/>
    </source>
</evidence>
<accession>A0A914B5C3</accession>
<dbReference type="InterPro" id="IPR013098">
    <property type="entry name" value="Ig_I-set"/>
</dbReference>